<proteinExistence type="predicted"/>
<dbReference type="Proteomes" id="UP000780801">
    <property type="component" value="Unassembled WGS sequence"/>
</dbReference>
<dbReference type="AlphaFoldDB" id="A0A9P6G4A7"/>
<evidence type="ECO:0000256" key="1">
    <source>
        <dbReference type="SAM" id="MobiDB-lite"/>
    </source>
</evidence>
<dbReference type="OrthoDB" id="2330886at2759"/>
<evidence type="ECO:0000313" key="3">
    <source>
        <dbReference type="Proteomes" id="UP000780801"/>
    </source>
</evidence>
<dbReference type="EMBL" id="JAABOA010000082">
    <property type="protein sequence ID" value="KAF9586026.1"/>
    <property type="molecule type" value="Genomic_DNA"/>
</dbReference>
<name>A0A9P6G4A7_9FUNG</name>
<accession>A0A9P6G4A7</accession>
<evidence type="ECO:0000313" key="2">
    <source>
        <dbReference type="EMBL" id="KAF9586026.1"/>
    </source>
</evidence>
<feature type="region of interest" description="Disordered" evidence="1">
    <location>
        <begin position="565"/>
        <end position="594"/>
    </location>
</feature>
<gene>
    <name evidence="2" type="ORF">BGW38_010298</name>
</gene>
<dbReference type="SUPFAM" id="SSF52058">
    <property type="entry name" value="L domain-like"/>
    <property type="match status" value="1"/>
</dbReference>
<sequence length="594" mass="67938">LFDADDHILRLNRFSFRVGAVVSTDKSDQGDGILSETPTEKTDLTVRRFIRRINRVLLQFNYAHTVELRMLLHEFAYFIPFASRMPKLQTLDLDVCSVGFNIEEFFGYIITFIQQHSAAFPSKQPLDVKLPSRVLRKIDMVREGPVDRSIWMETRQHLRERTRPFIKLYETVKQPLKLIVDRAPWFYEDAHAVGTERLWSLTDLDAERLEAGEGPRMEAFLQRCAELRELNLAVGDPSLFRWATLSVNTNDVNINRGFVGAVPRWTPERPQQSVFAKLEVLKLGSDRHPRFLIHALNDAVDAFGGSLRDISVMVDTPRRKTIPAFWTKKRHIIAQELEQVPRATRLGFDWYLPNLRKMLLLLHGRVDFGSLGQCPLLEYLYITCRIAPAGQLMNVETTSSNFDNSDVREPLVFLPLWNLPNLSCLYLEGPVALEFNPESLKSMKNLKSLTLKTTEPGWEKRFLDLYKSVSPNAAPQVTSNPSQGSLPKDSTPGFRLWNWNSITLKILDLQGPIAMAFYLGQLSFFPALQKLHLVADRFNAYRLSISMDQVLETFYSNENLKQTMDQSAQTISPLRDPSPEPTATRAPGVCLSIK</sequence>
<protein>
    <submittedName>
        <fullName evidence="2">Uncharacterized protein</fullName>
    </submittedName>
</protein>
<feature type="non-terminal residue" evidence="2">
    <location>
        <position position="1"/>
    </location>
</feature>
<organism evidence="2 3">
    <name type="scientific">Lunasporangiospora selenospora</name>
    <dbReference type="NCBI Taxonomy" id="979761"/>
    <lineage>
        <taxon>Eukaryota</taxon>
        <taxon>Fungi</taxon>
        <taxon>Fungi incertae sedis</taxon>
        <taxon>Mucoromycota</taxon>
        <taxon>Mortierellomycotina</taxon>
        <taxon>Mortierellomycetes</taxon>
        <taxon>Mortierellales</taxon>
        <taxon>Mortierellaceae</taxon>
        <taxon>Lunasporangiospora</taxon>
    </lineage>
</organism>
<keyword evidence="3" id="KW-1185">Reference proteome</keyword>
<comment type="caution">
    <text evidence="2">The sequence shown here is derived from an EMBL/GenBank/DDBJ whole genome shotgun (WGS) entry which is preliminary data.</text>
</comment>
<reference evidence="2" key="1">
    <citation type="journal article" date="2020" name="Fungal Divers.">
        <title>Resolving the Mortierellaceae phylogeny through synthesis of multi-gene phylogenetics and phylogenomics.</title>
        <authorList>
            <person name="Vandepol N."/>
            <person name="Liber J."/>
            <person name="Desiro A."/>
            <person name="Na H."/>
            <person name="Kennedy M."/>
            <person name="Barry K."/>
            <person name="Grigoriev I.V."/>
            <person name="Miller A.N."/>
            <person name="O'Donnell K."/>
            <person name="Stajich J.E."/>
            <person name="Bonito G."/>
        </authorList>
    </citation>
    <scope>NUCLEOTIDE SEQUENCE</scope>
    <source>
        <strain evidence="2">KOD1015</strain>
    </source>
</reference>